<dbReference type="Proteomes" id="UP000053097">
    <property type="component" value="Unassembled WGS sequence"/>
</dbReference>
<name>A0A026WTQ0_OOCBI</name>
<reference evidence="2 3" key="1">
    <citation type="journal article" date="2014" name="Curr. Biol.">
        <title>The genome of the clonal raider ant Cerapachys biroi.</title>
        <authorList>
            <person name="Oxley P.R."/>
            <person name="Ji L."/>
            <person name="Fetter-Pruneda I."/>
            <person name="McKenzie S.K."/>
            <person name="Li C."/>
            <person name="Hu H."/>
            <person name="Zhang G."/>
            <person name="Kronauer D.J."/>
        </authorList>
    </citation>
    <scope>NUCLEOTIDE SEQUENCE [LARGE SCALE GENOMIC DNA]</scope>
</reference>
<keyword evidence="3" id="KW-1185">Reference proteome</keyword>
<dbReference type="EMBL" id="KK107105">
    <property type="protein sequence ID" value="EZA59440.1"/>
    <property type="molecule type" value="Genomic_DNA"/>
</dbReference>
<gene>
    <name evidence="2" type="ORF">X777_00283</name>
</gene>
<dbReference type="AlphaFoldDB" id="A0A026WTQ0"/>
<feature type="region of interest" description="Disordered" evidence="1">
    <location>
        <begin position="1"/>
        <end position="29"/>
    </location>
</feature>
<sequence length="58" mass="6496">MVRGQKRSRRTAGHRRRGSANSATDKQARSIHRVLAAKFQIASMTRDDGSLESRKTVT</sequence>
<feature type="non-terminal residue" evidence="2">
    <location>
        <position position="58"/>
    </location>
</feature>
<evidence type="ECO:0000313" key="3">
    <source>
        <dbReference type="Proteomes" id="UP000053097"/>
    </source>
</evidence>
<organism evidence="2 3">
    <name type="scientific">Ooceraea biroi</name>
    <name type="common">Clonal raider ant</name>
    <name type="synonym">Cerapachys biroi</name>
    <dbReference type="NCBI Taxonomy" id="2015173"/>
    <lineage>
        <taxon>Eukaryota</taxon>
        <taxon>Metazoa</taxon>
        <taxon>Ecdysozoa</taxon>
        <taxon>Arthropoda</taxon>
        <taxon>Hexapoda</taxon>
        <taxon>Insecta</taxon>
        <taxon>Pterygota</taxon>
        <taxon>Neoptera</taxon>
        <taxon>Endopterygota</taxon>
        <taxon>Hymenoptera</taxon>
        <taxon>Apocrita</taxon>
        <taxon>Aculeata</taxon>
        <taxon>Formicoidea</taxon>
        <taxon>Formicidae</taxon>
        <taxon>Dorylinae</taxon>
        <taxon>Ooceraea</taxon>
    </lineage>
</organism>
<accession>A0A026WTQ0</accession>
<feature type="compositionally biased region" description="Basic residues" evidence="1">
    <location>
        <begin position="1"/>
        <end position="18"/>
    </location>
</feature>
<proteinExistence type="predicted"/>
<evidence type="ECO:0000313" key="2">
    <source>
        <dbReference type="EMBL" id="EZA59440.1"/>
    </source>
</evidence>
<protein>
    <submittedName>
        <fullName evidence="2">Uncharacterized protein</fullName>
    </submittedName>
</protein>
<evidence type="ECO:0000256" key="1">
    <source>
        <dbReference type="SAM" id="MobiDB-lite"/>
    </source>
</evidence>